<dbReference type="Proteomes" id="UP000008988">
    <property type="component" value="Unassembled WGS sequence"/>
</dbReference>
<dbReference type="EMBL" id="ABSV01002445">
    <property type="protein sequence ID" value="EDZ68647.1"/>
    <property type="molecule type" value="Genomic_DNA"/>
</dbReference>
<dbReference type="AlphaFoldDB" id="B5VTU7"/>
<protein>
    <submittedName>
        <fullName evidence="1">Uncharacterized protein</fullName>
    </submittedName>
</protein>
<evidence type="ECO:0000313" key="2">
    <source>
        <dbReference type="Proteomes" id="UP000008988"/>
    </source>
</evidence>
<organism evidence="1 2">
    <name type="scientific">Saccharomyces cerevisiae (strain AWRI1631)</name>
    <name type="common">Baker's yeast</name>
    <dbReference type="NCBI Taxonomy" id="545124"/>
    <lineage>
        <taxon>Eukaryota</taxon>
        <taxon>Fungi</taxon>
        <taxon>Dikarya</taxon>
        <taxon>Ascomycota</taxon>
        <taxon>Saccharomycotina</taxon>
        <taxon>Saccharomycetes</taxon>
        <taxon>Saccharomycetales</taxon>
        <taxon>Saccharomycetaceae</taxon>
        <taxon>Saccharomyces</taxon>
    </lineage>
</organism>
<reference evidence="1 2" key="1">
    <citation type="journal article" date="2008" name="FEMS Yeast Res.">
        <title>Comparative genome analysis of a Saccharomyces cerevisiae wine strain.</title>
        <authorList>
            <person name="Borneman A.R."/>
            <person name="Forgan A.H."/>
            <person name="Pretorius I.S."/>
            <person name="Chambers P.J."/>
        </authorList>
    </citation>
    <scope>NUCLEOTIDE SEQUENCE [LARGE SCALE GENOMIC DNA]</scope>
    <source>
        <strain evidence="1 2">AWRI1631</strain>
    </source>
</reference>
<accession>B5VTU7</accession>
<gene>
    <name evidence="1" type="ORF">AWRI1631_164110</name>
</gene>
<evidence type="ECO:0000313" key="1">
    <source>
        <dbReference type="EMBL" id="EDZ68647.1"/>
    </source>
</evidence>
<comment type="caution">
    <text evidence="1">The sequence shown here is derived from an EMBL/GenBank/DDBJ whole genome shotgun (WGS) entry which is preliminary data.</text>
</comment>
<proteinExistence type="predicted"/>
<name>B5VTU7_YEAS6</name>
<sequence length="115" mass="13144">MRELFTFLLRLQEEGEVQMLIGVVLEAPISKVMEEKMHQILIGVPLEVLTSEVQEEKEKKLILTGLLQEVPISKALPDHQEEKEKRKNQLWIGVLPEVLSLVSLNKPKIPTRIGL</sequence>